<reference evidence="9 10" key="2">
    <citation type="submission" date="2019-06" db="EMBL/GenBank/DDBJ databases">
        <title>Co-occurence of chitin degradation, pigmentation and bioactivity in marine Pseudoalteromonas.</title>
        <authorList>
            <person name="Sonnenschein E.C."/>
            <person name="Bech P.K."/>
        </authorList>
    </citation>
    <scope>NUCLEOTIDE SEQUENCE [LARGE SCALE GENOMIC DNA]</scope>
    <source>
        <strain evidence="10">S2231</strain>
        <strain evidence="9">S2233</strain>
    </source>
</reference>
<dbReference type="EMBL" id="PNCK01000066">
    <property type="protein sequence ID" value="TMP40852.1"/>
    <property type="molecule type" value="Genomic_DNA"/>
</dbReference>
<sequence length="608" mass="67827">MSKLRLVITFSLIGLVTAIGCSTQPPKAPSSPPKITPAQGDDIQRVWLDQGWSEKTRQNFWFTNQGAQIIPYDWFVWLEQADSQQLFRHSEHMEMLRYLPMQASEANPGGLPIGFALHSNQTTGENWVGMTCAACHTNQLDYQGTKILIEGAPTLGNFVLFFKKLIEAMDKTLADDDKFQRFAVNVLGKNSTASDITELKNRLQNVALASTNRQNVNQLPSGYPEDFTSYARLDAFGNIQNAGTAFALHDLSNKNTPTGPVSYPFLWGTHQSDVVQWNASAPNTPIIGPLVRNIGEVVGVFGSLEIKEAPFWQRLWGKEIRYSSTVDIMGLGYLESWVKTLRSPQWPLDYFPAIDNDKAAKGAVLYKIQCASCHQVIPREDELNRYIANQTLISELKTDPVTAYNASCHMAKTHILEGTKERILIGDKFDEIDNAIDIPVNGVVGLVLKDIPLAFKAGNIAERTTDDGKKINALAEFKQLISEHLAARNKKAQVIETDCKDGRLDNGVYKGRPLNGIWATAPYLHNGSVANLWELLQIPEKRLAEFWVGSREFDPVNVGYETHTGLNLFRVNDKSGQPQKGNSNLGHNYGTALTDSQKWQLVEYMKTL</sequence>
<name>A0A5S3XS70_9GAMM</name>
<proteinExistence type="predicted"/>
<dbReference type="SUPFAM" id="SSF46626">
    <property type="entry name" value="Cytochrome c"/>
    <property type="match status" value="1"/>
</dbReference>
<dbReference type="GO" id="GO:0009055">
    <property type="term" value="F:electron transfer activity"/>
    <property type="evidence" value="ECO:0007669"/>
    <property type="project" value="InterPro"/>
</dbReference>
<feature type="signal peptide" evidence="5">
    <location>
        <begin position="1"/>
        <end position="18"/>
    </location>
</feature>
<protein>
    <recommendedName>
        <fullName evidence="6">Cytochrome c domain-containing protein</fullName>
    </recommendedName>
</protein>
<keyword evidence="1 4" id="KW-0349">Heme</keyword>
<organism evidence="8 10">
    <name type="scientific">Pseudoalteromonas citrea</name>
    <dbReference type="NCBI Taxonomy" id="43655"/>
    <lineage>
        <taxon>Bacteria</taxon>
        <taxon>Pseudomonadati</taxon>
        <taxon>Pseudomonadota</taxon>
        <taxon>Gammaproteobacteria</taxon>
        <taxon>Alteromonadales</taxon>
        <taxon>Pseudoalteromonadaceae</taxon>
        <taxon>Pseudoalteromonas</taxon>
    </lineage>
</organism>
<dbReference type="NCBIfam" id="NF040606">
    <property type="entry name" value="CytoC_perox"/>
    <property type="match status" value="1"/>
</dbReference>
<dbReference type="InterPro" id="IPR036909">
    <property type="entry name" value="Cyt_c-like_dom_sf"/>
</dbReference>
<feature type="chain" id="PRO_5024344133" description="Cytochrome c domain-containing protein" evidence="5">
    <location>
        <begin position="19"/>
        <end position="608"/>
    </location>
</feature>
<dbReference type="Gene3D" id="1.10.760.10">
    <property type="entry name" value="Cytochrome c-like domain"/>
    <property type="match status" value="1"/>
</dbReference>
<evidence type="ECO:0000313" key="7">
    <source>
        <dbReference type="EMBL" id="TMP40852.1"/>
    </source>
</evidence>
<dbReference type="Proteomes" id="UP000305730">
    <property type="component" value="Unassembled WGS sequence"/>
</dbReference>
<evidence type="ECO:0000256" key="1">
    <source>
        <dbReference type="ARBA" id="ARBA00022617"/>
    </source>
</evidence>
<evidence type="ECO:0000256" key="4">
    <source>
        <dbReference type="PROSITE-ProRule" id="PRU00433"/>
    </source>
</evidence>
<evidence type="ECO:0000313" key="8">
    <source>
        <dbReference type="EMBL" id="TMP59678.1"/>
    </source>
</evidence>
<evidence type="ECO:0000313" key="9">
    <source>
        <dbReference type="Proteomes" id="UP000305730"/>
    </source>
</evidence>
<evidence type="ECO:0000256" key="2">
    <source>
        <dbReference type="ARBA" id="ARBA00022723"/>
    </source>
</evidence>
<dbReference type="RefSeq" id="WP_138597884.1">
    <property type="nucleotide sequence ID" value="NZ_PNCK01000066.1"/>
</dbReference>
<dbReference type="PROSITE" id="PS51257">
    <property type="entry name" value="PROKAR_LIPOPROTEIN"/>
    <property type="match status" value="1"/>
</dbReference>
<dbReference type="PANTHER" id="PTHR30600">
    <property type="entry name" value="CYTOCHROME C PEROXIDASE-RELATED"/>
    <property type="match status" value="1"/>
</dbReference>
<dbReference type="GO" id="GO:0004130">
    <property type="term" value="F:cytochrome-c peroxidase activity"/>
    <property type="evidence" value="ECO:0007669"/>
    <property type="project" value="TreeGrafter"/>
</dbReference>
<gene>
    <name evidence="8" type="ORF">CWB96_08805</name>
    <name evidence="7" type="ORF">CWB97_16735</name>
</gene>
<dbReference type="Pfam" id="PF21419">
    <property type="entry name" value="RoxA-like_Cyt-c"/>
    <property type="match status" value="1"/>
</dbReference>
<dbReference type="AlphaFoldDB" id="A0A5S3XS70"/>
<keyword evidence="5" id="KW-0732">Signal</keyword>
<dbReference type="Proteomes" id="UP000307706">
    <property type="component" value="Unassembled WGS sequence"/>
</dbReference>
<evidence type="ECO:0000259" key="6">
    <source>
        <dbReference type="PROSITE" id="PS51007"/>
    </source>
</evidence>
<evidence type="ECO:0000256" key="3">
    <source>
        <dbReference type="ARBA" id="ARBA00023004"/>
    </source>
</evidence>
<dbReference type="EMBL" id="PNCL01000041">
    <property type="protein sequence ID" value="TMP59678.1"/>
    <property type="molecule type" value="Genomic_DNA"/>
</dbReference>
<reference evidence="8" key="3">
    <citation type="submission" date="2019-09" db="EMBL/GenBank/DDBJ databases">
        <title>Co-occurence of chitin degradation, pigmentation and bioactivity in marine Pseudoalteromonas.</title>
        <authorList>
            <person name="Sonnenschein E.C."/>
            <person name="Bech P.K."/>
        </authorList>
    </citation>
    <scope>NUCLEOTIDE SEQUENCE</scope>
    <source>
        <strain evidence="8">S2231</strain>
        <strain evidence="7">S2233</strain>
    </source>
</reference>
<reference evidence="9 10" key="1">
    <citation type="submission" date="2017-12" db="EMBL/GenBank/DDBJ databases">
        <authorList>
            <person name="Paulsen S."/>
            <person name="Gram L.K."/>
        </authorList>
    </citation>
    <scope>NUCLEOTIDE SEQUENCE [LARGE SCALE GENOMIC DNA]</scope>
    <source>
        <strain evidence="8 10">S2231</strain>
        <strain evidence="7 9">S2233</strain>
    </source>
</reference>
<keyword evidence="3 4" id="KW-0408">Iron</keyword>
<evidence type="ECO:0000256" key="5">
    <source>
        <dbReference type="SAM" id="SignalP"/>
    </source>
</evidence>
<dbReference type="PANTHER" id="PTHR30600:SF9">
    <property type="entry name" value="BLR7738 PROTEIN"/>
    <property type="match status" value="1"/>
</dbReference>
<dbReference type="InterPro" id="IPR009056">
    <property type="entry name" value="Cyt_c-like_dom"/>
</dbReference>
<dbReference type="PROSITE" id="PS51007">
    <property type="entry name" value="CYTC"/>
    <property type="match status" value="1"/>
</dbReference>
<dbReference type="OrthoDB" id="417271at2"/>
<accession>A0A5S3XS70</accession>
<keyword evidence="9" id="KW-1185">Reference proteome</keyword>
<comment type="caution">
    <text evidence="8">The sequence shown here is derived from an EMBL/GenBank/DDBJ whole genome shotgun (WGS) entry which is preliminary data.</text>
</comment>
<evidence type="ECO:0000313" key="10">
    <source>
        <dbReference type="Proteomes" id="UP000307706"/>
    </source>
</evidence>
<keyword evidence="2 4" id="KW-0479">Metal-binding</keyword>
<dbReference type="InterPro" id="IPR047758">
    <property type="entry name" value="CytoC_perox"/>
</dbReference>
<dbReference type="GO" id="GO:0046872">
    <property type="term" value="F:metal ion binding"/>
    <property type="evidence" value="ECO:0007669"/>
    <property type="project" value="UniProtKB-KW"/>
</dbReference>
<feature type="domain" description="Cytochrome c" evidence="6">
    <location>
        <begin position="357"/>
        <end position="479"/>
    </location>
</feature>
<dbReference type="InterPro" id="IPR051395">
    <property type="entry name" value="Cytochrome_c_Peroxidase/MauG"/>
</dbReference>
<dbReference type="GO" id="GO:0020037">
    <property type="term" value="F:heme binding"/>
    <property type="evidence" value="ECO:0007669"/>
    <property type="project" value="InterPro"/>
</dbReference>